<dbReference type="Proteomes" id="UP001062165">
    <property type="component" value="Chromosome"/>
</dbReference>
<feature type="chain" id="PRO_5046054443" description="Long-chain fatty acid transport protein" evidence="1">
    <location>
        <begin position="20"/>
        <end position="473"/>
    </location>
</feature>
<accession>A0ABY6D3U5</accession>
<gene>
    <name evidence="2" type="ORF">N7E81_05605</name>
</gene>
<reference evidence="2" key="1">
    <citation type="submission" date="2022-10" db="EMBL/GenBank/DDBJ databases">
        <title>Comparative genomics and taxonomic characterization of three novel marine species of genus Reichenbachiella exhibiting antioxidant and polysaccharide degradation activities.</title>
        <authorList>
            <person name="Muhammad N."/>
            <person name="Lee Y.-J."/>
            <person name="Ko J."/>
            <person name="Kim S.-G."/>
        </authorList>
    </citation>
    <scope>NUCLEOTIDE SEQUENCE</scope>
    <source>
        <strain evidence="2">Wsw4-B4</strain>
    </source>
</reference>
<evidence type="ECO:0000313" key="3">
    <source>
        <dbReference type="Proteomes" id="UP001062165"/>
    </source>
</evidence>
<name>A0ABY6D3U5_9BACT</name>
<dbReference type="Gene3D" id="2.40.160.60">
    <property type="entry name" value="Outer membrane protein transport protein (OMPP1/FadL/TodX)"/>
    <property type="match status" value="1"/>
</dbReference>
<proteinExistence type="predicted"/>
<protein>
    <recommendedName>
        <fullName evidence="4">Long-chain fatty acid transport protein</fullName>
    </recommendedName>
</protein>
<organism evidence="2 3">
    <name type="scientific">Reichenbachiella carrageenanivorans</name>
    <dbReference type="NCBI Taxonomy" id="2979869"/>
    <lineage>
        <taxon>Bacteria</taxon>
        <taxon>Pseudomonadati</taxon>
        <taxon>Bacteroidota</taxon>
        <taxon>Cytophagia</taxon>
        <taxon>Cytophagales</taxon>
        <taxon>Reichenbachiellaceae</taxon>
        <taxon>Reichenbachiella</taxon>
    </lineage>
</organism>
<sequence>MKKIILLLIVNALALQSHAQDAHYWTEQFGNKSMLLAGSVIGSVEDLGAVYYNPARLALQDDPTFLISAKAYEYVTLKVKDGFDKKSLNNSKFNAAPSLAAGSFGLKKLPKHKFAYAFLSRTQVDYNLGVSDIRTYEFNDGALWPGEEELRTSLNISKKLRDEWMGFTWSYALDEKWSVGISNFISQLSQENEYNLVQKAFGSQKNVGAFERYRKRNYNITSWLAKAGLNYTKGKLDVGLTITFPKVYIFGSGSSVYEESLAGYDRDRDGVQEEDDDVLLSNSTSDVAVDAKSPLSIGLGMGLQLGVHKLHLSGEWFNKMDRYNVMTPMPFMGQTPQIEVRNRVYDERKSVINFGAGVEWKLKNKLYGYTSFSTDFSYLIPSGEQITAERVVDNFDNSIFTADVFNFGFGFSLFFKKMEFTLGSVYSTGDQLIGKIVSLPDVTPTTPAEYSDLRWQRIRVLFGFSLPFYSFGD</sequence>
<evidence type="ECO:0000313" key="2">
    <source>
        <dbReference type="EMBL" id="UXX80574.1"/>
    </source>
</evidence>
<keyword evidence="1" id="KW-0732">Signal</keyword>
<dbReference type="EMBL" id="CP106735">
    <property type="protein sequence ID" value="UXX80574.1"/>
    <property type="molecule type" value="Genomic_DNA"/>
</dbReference>
<feature type="signal peptide" evidence="1">
    <location>
        <begin position="1"/>
        <end position="19"/>
    </location>
</feature>
<evidence type="ECO:0008006" key="4">
    <source>
        <dbReference type="Google" id="ProtNLM"/>
    </source>
</evidence>
<keyword evidence="3" id="KW-1185">Reference proteome</keyword>
<evidence type="ECO:0000256" key="1">
    <source>
        <dbReference type="SAM" id="SignalP"/>
    </source>
</evidence>
<dbReference type="SUPFAM" id="SSF56935">
    <property type="entry name" value="Porins"/>
    <property type="match status" value="1"/>
</dbReference>
<dbReference type="RefSeq" id="WP_263052304.1">
    <property type="nucleotide sequence ID" value="NZ_CP106735.1"/>
</dbReference>